<sequence>MDWVESLSEGRRCSNGEKDRSLAEFRLVLAHENSLRWHRAVIVTGRDISDGYMLPANKQGIQDQRYYNTFLNRPGSPERPGRYAQLHADIAPGVHQYNAYWSSFEKAHIAPSDVSNLTCPKGSFKVPASWDQKAALGYTRYHCYDVRATADFADMLALDAAHGWESAAVIWSAADGFRHPNCSGATFHNKLNFGGCPPRADAMADFADFVIFLSAHFNGTAASPGHFTHFILWNENANGDWFDFSPFVSVTQAPDAAHKVLWINKYVDMLRTTHQALARNHEAGKPQMLYVSVDRIWKQLQTCPPTGFQHCHMGTQNFLDGIWERVGTSFDWSVAVHAYGDATKKQWPNMYTFADLPQVVAYQKAHLRQLNSSHVDTAPQSMLAATEQGWDGFGPQEPVAAHYICLAHDVVTSSDNFVYTAHYDFQGVLTGDTRGLVQRDLGYNLANASAVASLTYAAYQASHPDFWNSNPQHFCCAQHQLGCPSS</sequence>
<reference evidence="1 2" key="1">
    <citation type="journal article" date="2024" name="Nat. Commun.">
        <title>Phylogenomics reveals the evolutionary origins of lichenization in chlorophyte algae.</title>
        <authorList>
            <person name="Puginier C."/>
            <person name="Libourel C."/>
            <person name="Otte J."/>
            <person name="Skaloud P."/>
            <person name="Haon M."/>
            <person name="Grisel S."/>
            <person name="Petersen M."/>
            <person name="Berrin J.G."/>
            <person name="Delaux P.M."/>
            <person name="Dal Grande F."/>
            <person name="Keller J."/>
        </authorList>
    </citation>
    <scope>NUCLEOTIDE SEQUENCE [LARGE SCALE GENOMIC DNA]</scope>
    <source>
        <strain evidence="1 2">SAG 2043</strain>
    </source>
</reference>
<proteinExistence type="predicted"/>
<name>A0AAW1R8A3_9CHLO</name>
<evidence type="ECO:0000313" key="1">
    <source>
        <dbReference type="EMBL" id="KAK9829983.1"/>
    </source>
</evidence>
<dbReference type="InterPro" id="IPR017853">
    <property type="entry name" value="GH"/>
</dbReference>
<dbReference type="Proteomes" id="UP001489004">
    <property type="component" value="Unassembled WGS sequence"/>
</dbReference>
<evidence type="ECO:0000313" key="2">
    <source>
        <dbReference type="Proteomes" id="UP001489004"/>
    </source>
</evidence>
<gene>
    <name evidence="1" type="ORF">WJX72_009021</name>
</gene>
<dbReference type="AlphaFoldDB" id="A0AAW1R8A3"/>
<dbReference type="EMBL" id="JALJOR010000001">
    <property type="protein sequence ID" value="KAK9829983.1"/>
    <property type="molecule type" value="Genomic_DNA"/>
</dbReference>
<accession>A0AAW1R8A3</accession>
<comment type="caution">
    <text evidence="1">The sequence shown here is derived from an EMBL/GenBank/DDBJ whole genome shotgun (WGS) entry which is preliminary data.</text>
</comment>
<organism evidence="1 2">
    <name type="scientific">[Myrmecia] bisecta</name>
    <dbReference type="NCBI Taxonomy" id="41462"/>
    <lineage>
        <taxon>Eukaryota</taxon>
        <taxon>Viridiplantae</taxon>
        <taxon>Chlorophyta</taxon>
        <taxon>core chlorophytes</taxon>
        <taxon>Trebouxiophyceae</taxon>
        <taxon>Trebouxiales</taxon>
        <taxon>Trebouxiaceae</taxon>
        <taxon>Myrmecia</taxon>
    </lineage>
</organism>
<protein>
    <submittedName>
        <fullName evidence="1">Uncharacterized protein</fullName>
    </submittedName>
</protein>
<keyword evidence="2" id="KW-1185">Reference proteome</keyword>
<dbReference type="SUPFAM" id="SSF51445">
    <property type="entry name" value="(Trans)glycosidases"/>
    <property type="match status" value="1"/>
</dbReference>